<proteinExistence type="predicted"/>
<comment type="caution">
    <text evidence="1">The sequence shown here is derived from an EMBL/GenBank/DDBJ whole genome shotgun (WGS) entry which is preliminary data.</text>
</comment>
<dbReference type="EMBL" id="CM023470">
    <property type="protein sequence ID" value="KAH7981035.1"/>
    <property type="molecule type" value="Genomic_DNA"/>
</dbReference>
<evidence type="ECO:0000313" key="1">
    <source>
        <dbReference type="EMBL" id="KAH7981035.1"/>
    </source>
</evidence>
<gene>
    <name evidence="1" type="ORF">HPB49_021049</name>
</gene>
<sequence length="585" mass="65182">MLHACPRCPFSAAKLSTIVWHLRDHRHEYNFSVTCGVKGCPATYRNFESYRKHLYRQHRNYMELGSAAQVQNIEGTFDSAQSSEQPTDVAPGHCDGSSAGATANGDSDVLQDTFDNVESFSDDAPITDTEEDGRFSSGTNKTTDDFKQQVKKQLCLLFFRIAEVHKLPHSTTEEIFSDFKVTFMDMLRLLAEKIKYHVAAGPEENTEIDRLLSPEFFDDVFEGASSKYQREQFARNHLCYVKPEEHALRDGTTFQYVPIISVLQNLMMSENFCNSLDHSISTQQESAMLRNFCDGLMYKEKISAILQNGSQYTLFLVLYSDEIEIVNPLGSKRGIHKLLVVYFSVLNLHACYRSQLCTIHVAVIARYKIVVEHGIEAVLEPLLRDVSALQKTGFISRQGAATSPPECVRPGCLICGGLRARQACPRSLSRGSLGNRLQPHPLDALGAGCRTTPYPRYRGVFRIVLGRVKYESAEGAGVTRRLAALPSRLRCKRRSVHQCCGLMANPASRDRVDATNLSRVCVLLAAWRYPALRGGRRSELERRHLGLCKEVGFAKTKRAEAPEGGLGVATTASGMAGRAVERLPG</sequence>
<accession>A0ACB8E3E9</accession>
<dbReference type="Proteomes" id="UP000821865">
    <property type="component" value="Chromosome 1"/>
</dbReference>
<name>A0ACB8E3E9_DERSI</name>
<evidence type="ECO:0000313" key="2">
    <source>
        <dbReference type="Proteomes" id="UP000821865"/>
    </source>
</evidence>
<keyword evidence="2" id="KW-1185">Reference proteome</keyword>
<organism evidence="1 2">
    <name type="scientific">Dermacentor silvarum</name>
    <name type="common">Tick</name>
    <dbReference type="NCBI Taxonomy" id="543639"/>
    <lineage>
        <taxon>Eukaryota</taxon>
        <taxon>Metazoa</taxon>
        <taxon>Ecdysozoa</taxon>
        <taxon>Arthropoda</taxon>
        <taxon>Chelicerata</taxon>
        <taxon>Arachnida</taxon>
        <taxon>Acari</taxon>
        <taxon>Parasitiformes</taxon>
        <taxon>Ixodida</taxon>
        <taxon>Ixodoidea</taxon>
        <taxon>Ixodidae</taxon>
        <taxon>Rhipicephalinae</taxon>
        <taxon>Dermacentor</taxon>
    </lineage>
</organism>
<protein>
    <submittedName>
        <fullName evidence="1">Uncharacterized protein</fullName>
    </submittedName>
</protein>
<reference evidence="1" key="1">
    <citation type="submission" date="2020-05" db="EMBL/GenBank/DDBJ databases">
        <title>Large-scale comparative analyses of tick genomes elucidate their genetic diversity and vector capacities.</title>
        <authorList>
            <person name="Jia N."/>
            <person name="Wang J."/>
            <person name="Shi W."/>
            <person name="Du L."/>
            <person name="Sun Y."/>
            <person name="Zhan W."/>
            <person name="Jiang J."/>
            <person name="Wang Q."/>
            <person name="Zhang B."/>
            <person name="Ji P."/>
            <person name="Sakyi L.B."/>
            <person name="Cui X."/>
            <person name="Yuan T."/>
            <person name="Jiang B."/>
            <person name="Yang W."/>
            <person name="Lam T.T.-Y."/>
            <person name="Chang Q."/>
            <person name="Ding S."/>
            <person name="Wang X."/>
            <person name="Zhu J."/>
            <person name="Ruan X."/>
            <person name="Zhao L."/>
            <person name="Wei J."/>
            <person name="Que T."/>
            <person name="Du C."/>
            <person name="Cheng J."/>
            <person name="Dai P."/>
            <person name="Han X."/>
            <person name="Huang E."/>
            <person name="Gao Y."/>
            <person name="Liu J."/>
            <person name="Shao H."/>
            <person name="Ye R."/>
            <person name="Li L."/>
            <person name="Wei W."/>
            <person name="Wang X."/>
            <person name="Wang C."/>
            <person name="Yang T."/>
            <person name="Huo Q."/>
            <person name="Li W."/>
            <person name="Guo W."/>
            <person name="Chen H."/>
            <person name="Zhou L."/>
            <person name="Ni X."/>
            <person name="Tian J."/>
            <person name="Zhou Y."/>
            <person name="Sheng Y."/>
            <person name="Liu T."/>
            <person name="Pan Y."/>
            <person name="Xia L."/>
            <person name="Li J."/>
            <person name="Zhao F."/>
            <person name="Cao W."/>
        </authorList>
    </citation>
    <scope>NUCLEOTIDE SEQUENCE</scope>
    <source>
        <strain evidence="1">Dsil-2018</strain>
    </source>
</reference>